<dbReference type="Proteomes" id="UP001141259">
    <property type="component" value="Unassembled WGS sequence"/>
</dbReference>
<sequence>MRELRALVERGFFFQHITDDGGEIVVVVGSYGWHGFYDRIHIWGESEAVAARERSDHRPFSGNVVWTVDGTTADVARAVLELPAPGTRGAPTIAKCAPNTLWFPRRATG</sequence>
<dbReference type="AlphaFoldDB" id="A0A9X3AHP4"/>
<dbReference type="EMBL" id="JANYMP010000017">
    <property type="protein sequence ID" value="MCS7481336.1"/>
    <property type="molecule type" value="Genomic_DNA"/>
</dbReference>
<accession>A0A9X3AHP4</accession>
<name>A0A9X3AHP4_9PSEU</name>
<proteinExistence type="predicted"/>
<organism evidence="1 2">
    <name type="scientific">Umezawaea endophytica</name>
    <dbReference type="NCBI Taxonomy" id="1654476"/>
    <lineage>
        <taxon>Bacteria</taxon>
        <taxon>Bacillati</taxon>
        <taxon>Actinomycetota</taxon>
        <taxon>Actinomycetes</taxon>
        <taxon>Pseudonocardiales</taxon>
        <taxon>Pseudonocardiaceae</taxon>
        <taxon>Umezawaea</taxon>
    </lineage>
</organism>
<dbReference type="RefSeq" id="WP_259626823.1">
    <property type="nucleotide sequence ID" value="NZ_JANYMP010000017.1"/>
</dbReference>
<evidence type="ECO:0000313" key="2">
    <source>
        <dbReference type="Proteomes" id="UP001141259"/>
    </source>
</evidence>
<protein>
    <submittedName>
        <fullName evidence="1">Uncharacterized protein</fullName>
    </submittedName>
</protein>
<reference evidence="1" key="1">
    <citation type="submission" date="2022-08" db="EMBL/GenBank/DDBJ databases">
        <authorList>
            <person name="Tistechok S."/>
            <person name="Samborskyy M."/>
            <person name="Roman I."/>
        </authorList>
    </citation>
    <scope>NUCLEOTIDE SEQUENCE</scope>
    <source>
        <strain evidence="1">DSM 103496</strain>
    </source>
</reference>
<evidence type="ECO:0000313" key="1">
    <source>
        <dbReference type="EMBL" id="MCS7481336.1"/>
    </source>
</evidence>
<gene>
    <name evidence="1" type="ORF">NZH93_31145</name>
</gene>
<comment type="caution">
    <text evidence="1">The sequence shown here is derived from an EMBL/GenBank/DDBJ whole genome shotgun (WGS) entry which is preliminary data.</text>
</comment>
<keyword evidence="2" id="KW-1185">Reference proteome</keyword>